<feature type="domain" description="HYR" evidence="4">
    <location>
        <begin position="1643"/>
        <end position="1730"/>
    </location>
</feature>
<keyword evidence="7" id="KW-1185">Reference proteome</keyword>
<feature type="chain" id="PRO_5026361509" evidence="3">
    <location>
        <begin position="24"/>
        <end position="1819"/>
    </location>
</feature>
<dbReference type="SUPFAM" id="SSF56219">
    <property type="entry name" value="DNase I-like"/>
    <property type="match status" value="1"/>
</dbReference>
<keyword evidence="6" id="KW-0255">Endonuclease</keyword>
<dbReference type="CDD" id="cd04486">
    <property type="entry name" value="YhcR_OBF_like"/>
    <property type="match status" value="1"/>
</dbReference>
<feature type="domain" description="LTD" evidence="5">
    <location>
        <begin position="260"/>
        <end position="396"/>
    </location>
</feature>
<keyword evidence="6" id="KW-0540">Nuclease</keyword>
<sequence length="1819" mass="188173">MMRKQLPFIYVLTLLCCIPFSYGQTTLGFEDFDGNAVNLNASANVADYLSGGGSGGDVFGRVDGQLGGNGMPFDVADDTAADVSGAMIGSPFPADTRGIAGQNTTAFFALNDMDGVGVNNATWTFTGFGSATLTSIAIDIAAMGDFEAATTDGFLIEASVDAGPFQEIFRAATDESASKTYRQLDSGTISTENDPLELFIDGSATSVGFLDKCDHTTGNFDTYTSTLLNGTTATSVTIRLSWAGTPSGSEPMGIDNITISGTPAGPPQLVISEIMYNPNSSEDNWEWVEIYNAGTLAADLSGFVLDDNNGVAHGSANIASGTIPAGGSAILYNADDVTAADFMAAWGTVNLIAVTNWSAGALNNGGDTVGIWEDFASYSGDNVTQANVIDNVPYDDAGVWPTDNNAASIYLTNLAADNDNGANWAISTDGGTTPLFEGYTSTTGGGNSGNDIGSPGIAAGGLMPLLISEVTVTPTAGEFIEIYNPNAAAVDLTDVYLTDATFAGGSTYYYNIVTGTNAGGGGFGDFLARFPNGASIAAGEYQTVAISGSDNYTATYGTAPTYELYEDAGTADAIPDMLEGLPGSINGQGGLTNSGEVAILFYWDGTTDLVTDLDYILWGDTAEAVDKTGITIDGPDADAIGSTYANDTPIANQELVAGSSHSAGDSFQRNDLTEGAELTGVGNGLNGDDETSEDLSNTWCTSAHTAGILNACTPVVAPLLLVSEVQGPGLTTPEAGNSVRVEAIVVGDYQNDDQLSGFFIQEEDADADADSMTSEGVFVYCDTCPTDVAVGDLVDVTGIAVDFFGMTQIDVSSGGTISVVSSGNPLPTPATITLPAPAGTDLEGTFESVEGMLTTITTDLVVSEYFELARYGTLVLNANNRVKQFTDTNDPDVAGYAAFLSQLESSRIILDDDTNIQNDAVLVGPDEPYYYPRPGLSNTNLIRGGDQISNLTGVMHWSFSGQSGTDAWRIRPVEPAFSYDFTSANPRPAAPDAVGGTVKVASFNVLNYFTTLNERGANSIAELDRQREKIAAAICGLEADIVGLIEIENNGVTAINDLLNGTNGVNAICGTTYAAVNTGVIGTDEIAVAFIYNTATISLQGAFALLDNSVDPRFNDDKNRPALAQTFSQISTGAALTVVVNHLKSKGSPCDAEGDPDLNDGAGNCNIIRAEAAAAMVDWLATDPTASGDEDYLIIGDLNSYSKEDPIDNILAGPDDILGSSDDYSDLILDYQGPNAYSYVFDGQLGYLDYAMASSTLATQVTGTTVWHTNADEINVFDYNDDIQDTGESSFQRESSVLPVYEANAFRASDHDAILVGINLASPPTITCPADITIDNTPGMCSGTVSFPDAVASDPDGDLVSVIQTQGPVSGSTFPVGTTLIEFTATDAAGNTATCTFNVTVADTEMPVAVCQDITIQLDAAGNATITASEVDGGSTDNCGIASISVSNDTFDCTNVGTNNVTLTVTDVNGNVGTCIAVVTVEDVTAPTAVCQDITVALDATGMATITASDVDGGSTDGCAIASLAVDITEFDCTNLGENTVTLTITDVGGNTDTCTAIVTVIDDIAPVVSCMDITLALDENGEASITASDILDGSTDNCAVDVSSVDISDFDCSDIGTPVEVTVLVADASGNSAACTAIVTVVDDLAPVLTCPADQTVVAELPSDLYEVPDYFATGEATAVDNCTDPVTLTTQDPAAGTMIPAGSTTVTLTATDAFGNVATCSFEVEVDLQLGVGESDFENGITVYPNPASTEFVLVNGTNDTLKAATLFDVTGKMVKTINLTNMKNQQTIGISELASGVYLLQIEGTSNSTIKRIVKK</sequence>
<evidence type="ECO:0000259" key="5">
    <source>
        <dbReference type="PROSITE" id="PS51841"/>
    </source>
</evidence>
<feature type="signal peptide" evidence="3">
    <location>
        <begin position="1"/>
        <end position="23"/>
    </location>
</feature>
<proteinExistence type="predicted"/>
<evidence type="ECO:0000256" key="3">
    <source>
        <dbReference type="SAM" id="SignalP"/>
    </source>
</evidence>
<dbReference type="CDD" id="cd10283">
    <property type="entry name" value="MnuA_DNase1-like"/>
    <property type="match status" value="1"/>
</dbReference>
<organism evidence="6 7">
    <name type="scientific">Rasiella rasia</name>
    <dbReference type="NCBI Taxonomy" id="2744027"/>
    <lineage>
        <taxon>Bacteria</taxon>
        <taxon>Pseudomonadati</taxon>
        <taxon>Bacteroidota</taxon>
        <taxon>Flavobacteriia</taxon>
        <taxon>Flavobacteriales</taxon>
        <taxon>Flavobacteriaceae</taxon>
        <taxon>Rasiella</taxon>
    </lineage>
</organism>
<dbReference type="Pfam" id="PF00932">
    <property type="entry name" value="LTD"/>
    <property type="match status" value="1"/>
</dbReference>
<dbReference type="Proteomes" id="UP000505306">
    <property type="component" value="Chromosome"/>
</dbReference>
<evidence type="ECO:0000256" key="2">
    <source>
        <dbReference type="ARBA" id="ARBA00022737"/>
    </source>
</evidence>
<keyword evidence="1 3" id="KW-0732">Signal</keyword>
<keyword evidence="6" id="KW-0378">Hydrolase</keyword>
<dbReference type="InterPro" id="IPR047971">
    <property type="entry name" value="ExeM-like"/>
</dbReference>
<dbReference type="EMBL" id="CP049057">
    <property type="protein sequence ID" value="QIE58797.1"/>
    <property type="molecule type" value="Genomic_DNA"/>
</dbReference>
<evidence type="ECO:0000313" key="7">
    <source>
        <dbReference type="Proteomes" id="UP000505306"/>
    </source>
</evidence>
<feature type="domain" description="HYR" evidence="4">
    <location>
        <begin position="1318"/>
        <end position="1403"/>
    </location>
</feature>
<accession>A0A6G6GJU5</accession>
<reference evidence="6 7" key="1">
    <citation type="submission" date="2020-02" db="EMBL/GenBank/DDBJ databases">
        <title>Complete genome sequence of Flavobacteriaceae bacterium.</title>
        <authorList>
            <person name="Kim S.-J."/>
            <person name="Kim Y.-S."/>
            <person name="Kim K.-H."/>
        </authorList>
    </citation>
    <scope>NUCLEOTIDE SEQUENCE [LARGE SCALE GENOMIC DNA]</scope>
    <source>
        <strain evidence="6 7">RR4-40</strain>
    </source>
</reference>
<dbReference type="NCBIfam" id="TIGR04183">
    <property type="entry name" value="Por_Secre_tail"/>
    <property type="match status" value="1"/>
</dbReference>
<dbReference type="InterPro" id="IPR036691">
    <property type="entry name" value="Endo/exonu/phosph_ase_sf"/>
</dbReference>
<dbReference type="NCBIfam" id="NF033681">
    <property type="entry name" value="ExeM_NucH_DNase"/>
    <property type="match status" value="1"/>
</dbReference>
<feature type="domain" description="LTD" evidence="5">
    <location>
        <begin position="451"/>
        <end position="665"/>
    </location>
</feature>
<dbReference type="Pfam" id="PF02494">
    <property type="entry name" value="HYR"/>
    <property type="match status" value="2"/>
</dbReference>
<dbReference type="Gene3D" id="3.60.10.10">
    <property type="entry name" value="Endonuclease/exonuclease/phosphatase"/>
    <property type="match status" value="1"/>
</dbReference>
<dbReference type="InterPro" id="IPR026444">
    <property type="entry name" value="Secre_tail"/>
</dbReference>
<dbReference type="PROSITE" id="PS51841">
    <property type="entry name" value="LTD"/>
    <property type="match status" value="2"/>
</dbReference>
<protein>
    <submittedName>
        <fullName evidence="6">ExeM/NucH family extracellular endonuclease</fullName>
    </submittedName>
</protein>
<evidence type="ECO:0000259" key="4">
    <source>
        <dbReference type="PROSITE" id="PS50825"/>
    </source>
</evidence>
<dbReference type="KEGG" id="mgel:G5B37_04240"/>
<dbReference type="PANTHER" id="PTHR42834">
    <property type="entry name" value="ENDONUCLEASE/EXONUCLEASE/PHOSPHATASE FAMILY PROTEIN (AFU_ORTHOLOGUE AFUA_3G09210)"/>
    <property type="match status" value="1"/>
</dbReference>
<keyword evidence="2" id="KW-0677">Repeat</keyword>
<dbReference type="Pfam" id="PF18962">
    <property type="entry name" value="Por_Secre_tail"/>
    <property type="match status" value="1"/>
</dbReference>
<gene>
    <name evidence="6" type="ORF">G5B37_04240</name>
</gene>
<dbReference type="InterPro" id="IPR001322">
    <property type="entry name" value="Lamin_tail_dom"/>
</dbReference>
<name>A0A6G6GJU5_9FLAO</name>
<dbReference type="InterPro" id="IPR013783">
    <property type="entry name" value="Ig-like_fold"/>
</dbReference>
<dbReference type="Gene3D" id="2.60.40.10">
    <property type="entry name" value="Immunoglobulins"/>
    <property type="match status" value="3"/>
</dbReference>
<evidence type="ECO:0000256" key="1">
    <source>
        <dbReference type="ARBA" id="ARBA00022729"/>
    </source>
</evidence>
<dbReference type="PANTHER" id="PTHR42834:SF1">
    <property type="entry name" value="ENDONUCLEASE_EXONUCLEASE_PHOSPHATASE FAMILY PROTEIN (AFU_ORTHOLOGUE AFUA_3G09210)"/>
    <property type="match status" value="1"/>
</dbReference>
<evidence type="ECO:0000313" key="6">
    <source>
        <dbReference type="EMBL" id="QIE58797.1"/>
    </source>
</evidence>
<dbReference type="InterPro" id="IPR003410">
    <property type="entry name" value="HYR_dom"/>
</dbReference>
<dbReference type="PROSITE" id="PS50825">
    <property type="entry name" value="HYR"/>
    <property type="match status" value="2"/>
</dbReference>
<dbReference type="GO" id="GO:0004519">
    <property type="term" value="F:endonuclease activity"/>
    <property type="evidence" value="ECO:0007669"/>
    <property type="project" value="UniProtKB-KW"/>
</dbReference>